<proteinExistence type="predicted"/>
<dbReference type="EMBL" id="JAVKPH010000023">
    <property type="protein sequence ID" value="MDR5654286.1"/>
    <property type="molecule type" value="Genomic_DNA"/>
</dbReference>
<feature type="transmembrane region" description="Helical" evidence="1">
    <location>
        <begin position="12"/>
        <end position="39"/>
    </location>
</feature>
<keyword evidence="1" id="KW-0472">Membrane</keyword>
<organism evidence="3 4">
    <name type="scientific">Ruixingdingia sedimenti</name>
    <dbReference type="NCBI Taxonomy" id="3073604"/>
    <lineage>
        <taxon>Bacteria</taxon>
        <taxon>Pseudomonadati</taxon>
        <taxon>Pseudomonadota</taxon>
        <taxon>Alphaproteobacteria</taxon>
        <taxon>Rhodobacterales</taxon>
        <taxon>Paracoccaceae</taxon>
        <taxon>Ruixingdingia</taxon>
    </lineage>
</organism>
<feature type="transmembrane region" description="Helical" evidence="1">
    <location>
        <begin position="59"/>
        <end position="78"/>
    </location>
</feature>
<dbReference type="Pfam" id="PF01569">
    <property type="entry name" value="PAP2"/>
    <property type="match status" value="1"/>
</dbReference>
<gene>
    <name evidence="3" type="ORF">RGD00_16855</name>
</gene>
<dbReference type="RefSeq" id="WP_310458456.1">
    <property type="nucleotide sequence ID" value="NZ_JAVKPH010000023.1"/>
</dbReference>
<evidence type="ECO:0000259" key="2">
    <source>
        <dbReference type="Pfam" id="PF01569"/>
    </source>
</evidence>
<evidence type="ECO:0000313" key="4">
    <source>
        <dbReference type="Proteomes" id="UP001247754"/>
    </source>
</evidence>
<dbReference type="SUPFAM" id="SSF48317">
    <property type="entry name" value="Acid phosphatase/Vanadium-dependent haloperoxidase"/>
    <property type="match status" value="1"/>
</dbReference>
<evidence type="ECO:0000313" key="3">
    <source>
        <dbReference type="EMBL" id="MDR5654286.1"/>
    </source>
</evidence>
<name>A0ABU1FBL7_9RHOB</name>
<evidence type="ECO:0000256" key="1">
    <source>
        <dbReference type="SAM" id="Phobius"/>
    </source>
</evidence>
<keyword evidence="1" id="KW-0812">Transmembrane</keyword>
<reference evidence="3 4" key="1">
    <citation type="submission" date="2023-09" db="EMBL/GenBank/DDBJ databases">
        <title>Xinfangfangia sedmenti sp. nov., isolated the sedment.</title>
        <authorList>
            <person name="Xu L."/>
        </authorList>
    </citation>
    <scope>NUCLEOTIDE SEQUENCE [LARGE SCALE GENOMIC DNA]</scope>
    <source>
        <strain evidence="3 4">LG-4</strain>
    </source>
</reference>
<keyword evidence="4" id="KW-1185">Reference proteome</keyword>
<dbReference type="InterPro" id="IPR036938">
    <property type="entry name" value="PAP2/HPO_sf"/>
</dbReference>
<comment type="caution">
    <text evidence="3">The sequence shown here is derived from an EMBL/GenBank/DDBJ whole genome shotgun (WGS) entry which is preliminary data.</text>
</comment>
<dbReference type="Proteomes" id="UP001247754">
    <property type="component" value="Unassembled WGS sequence"/>
</dbReference>
<dbReference type="CDD" id="cd03396">
    <property type="entry name" value="PAP2_like_6"/>
    <property type="match status" value="1"/>
</dbReference>
<accession>A0ABU1FBL7</accession>
<sequence length="275" mass="29811">MNDPIFSRLHIFTLTATLVMICVFVSFPGLDLAIAGLVYEGAGRFMLTASWLANTVNDTLRIGLSAGYLAILLAILLWKLLRITPESGFANWGFAITSFLIGPGLIVNGILKSWVGRARPAHLVEFGGSKAFTPMLEISDQCGKNCSFSSGEVAQTSTFVFTALVLAWPHLSRNGRWVWSITGASLICLSIFLRIGLGRHFLSDALTSVAISAMVALAMYRLFNVGMARERLTWVALLRDLSAMGGAFTMLLLRGGRTTLSLRSCNPPDTTGSRD</sequence>
<feature type="domain" description="Phosphatidic acid phosphatase type 2/haloperoxidase" evidence="2">
    <location>
        <begin position="103"/>
        <end position="224"/>
    </location>
</feature>
<keyword evidence="1" id="KW-1133">Transmembrane helix</keyword>
<feature type="transmembrane region" description="Helical" evidence="1">
    <location>
        <begin position="90"/>
        <end position="111"/>
    </location>
</feature>
<dbReference type="Gene3D" id="1.20.144.10">
    <property type="entry name" value="Phosphatidic acid phosphatase type 2/haloperoxidase"/>
    <property type="match status" value="1"/>
</dbReference>
<dbReference type="InterPro" id="IPR000326">
    <property type="entry name" value="PAP2/HPO"/>
</dbReference>
<feature type="transmembrane region" description="Helical" evidence="1">
    <location>
        <begin position="202"/>
        <end position="220"/>
    </location>
</feature>
<feature type="transmembrane region" description="Helical" evidence="1">
    <location>
        <begin position="177"/>
        <end position="195"/>
    </location>
</feature>
<protein>
    <submittedName>
        <fullName evidence="3">Phosphatase PAP2 family protein</fullName>
    </submittedName>
</protein>